<dbReference type="GO" id="GO:0003677">
    <property type="term" value="F:DNA binding"/>
    <property type="evidence" value="ECO:0007669"/>
    <property type="project" value="TreeGrafter"/>
</dbReference>
<dbReference type="GO" id="GO:0006950">
    <property type="term" value="P:response to stress"/>
    <property type="evidence" value="ECO:0007669"/>
    <property type="project" value="UniProtKB-ARBA"/>
</dbReference>
<keyword evidence="10" id="KW-1185">Reference proteome</keyword>
<feature type="site" description="Electron transfer via tryptophanyl radical" evidence="6">
    <location>
        <position position="402"/>
    </location>
</feature>
<feature type="region of interest" description="Disordered" evidence="7">
    <location>
        <begin position="521"/>
        <end position="542"/>
    </location>
</feature>
<dbReference type="GO" id="GO:0006139">
    <property type="term" value="P:nucleobase-containing compound metabolic process"/>
    <property type="evidence" value="ECO:0007669"/>
    <property type="project" value="UniProtKB-ARBA"/>
</dbReference>
<dbReference type="PROSITE" id="PS51645">
    <property type="entry name" value="PHR_CRY_ALPHA_BETA"/>
    <property type="match status" value="1"/>
</dbReference>
<organism evidence="9 10">
    <name type="scientific">Choiromyces venosus 120613-1</name>
    <dbReference type="NCBI Taxonomy" id="1336337"/>
    <lineage>
        <taxon>Eukaryota</taxon>
        <taxon>Fungi</taxon>
        <taxon>Dikarya</taxon>
        <taxon>Ascomycota</taxon>
        <taxon>Pezizomycotina</taxon>
        <taxon>Pezizomycetes</taxon>
        <taxon>Pezizales</taxon>
        <taxon>Tuberaceae</taxon>
        <taxon>Choiromyces</taxon>
    </lineage>
</organism>
<dbReference type="Gene3D" id="1.10.579.10">
    <property type="entry name" value="DNA Cyclobutane Dipyrimidine Photolyase, subunit A, domain 3"/>
    <property type="match status" value="1"/>
</dbReference>
<sequence>MPKRWTWKKRSKEELSGGGGGATGSSSTNKKSQTSTSFLPAPSSASRYSGEEYITGVREKPIQTLLSALAATHPERSRIPVGNCVVHWFRGDLRVADNSALSLASQAIQEAGGRVGLVGLYVLSPQDLEAHVVSPAKLDFALRSLKILKEDLESKFGVPLWIEVVEKRKDVEGRVLKLCRQWKAGRLLVNMEYEVDELRRDAKIVKDGVGCWISARHRSGTRIISERLILPSSTRLYPPAPPGKALEGKEQAEYLASLYPAGEHAAQARLKKFIKDRVNDYHEDRNGLADNGTSMLSVHFASGTLSARQAVSAARDANALKVLNGGSKGIQSMNKPLKLRYSTIPWPETPLSESHFRAFCIGHTGYPVIDAAIRQLLKTKYMHNRARIIVASFLIKDLLIDWRRAERFFMEHLVDGDFASNNGDWGRCAGTGVNPQPYFRIFNPLRQSLKFDPRGEYIRTWVEELRDATQEGRALHAPFEVLGEEEVKKIRYVAPLVEHNVARKRCLEVYKGVQMTAEKAGMYNNNNNKQEEGGAGGASSGK</sequence>
<dbReference type="InterPro" id="IPR014729">
    <property type="entry name" value="Rossmann-like_a/b/a_fold"/>
</dbReference>
<feature type="binding site" evidence="5">
    <location>
        <begin position="293"/>
        <end position="297"/>
    </location>
    <ligand>
        <name>FAD</name>
        <dbReference type="ChEBI" id="CHEBI:57692"/>
    </ligand>
</feature>
<accession>A0A3N4JXW2</accession>
<dbReference type="GO" id="GO:0003904">
    <property type="term" value="F:deoxyribodipyrimidine photo-lyase activity"/>
    <property type="evidence" value="ECO:0007669"/>
    <property type="project" value="TreeGrafter"/>
</dbReference>
<keyword evidence="3 5" id="KW-0274">FAD</keyword>
<dbReference type="InterPro" id="IPR006050">
    <property type="entry name" value="DNA_photolyase_N"/>
</dbReference>
<reference evidence="9 10" key="1">
    <citation type="journal article" date="2018" name="Nat. Ecol. Evol.">
        <title>Pezizomycetes genomes reveal the molecular basis of ectomycorrhizal truffle lifestyle.</title>
        <authorList>
            <person name="Murat C."/>
            <person name="Payen T."/>
            <person name="Noel B."/>
            <person name="Kuo A."/>
            <person name="Morin E."/>
            <person name="Chen J."/>
            <person name="Kohler A."/>
            <person name="Krizsan K."/>
            <person name="Balestrini R."/>
            <person name="Da Silva C."/>
            <person name="Montanini B."/>
            <person name="Hainaut M."/>
            <person name="Levati E."/>
            <person name="Barry K.W."/>
            <person name="Belfiori B."/>
            <person name="Cichocki N."/>
            <person name="Clum A."/>
            <person name="Dockter R.B."/>
            <person name="Fauchery L."/>
            <person name="Guy J."/>
            <person name="Iotti M."/>
            <person name="Le Tacon F."/>
            <person name="Lindquist E.A."/>
            <person name="Lipzen A."/>
            <person name="Malagnac F."/>
            <person name="Mello A."/>
            <person name="Molinier V."/>
            <person name="Miyauchi S."/>
            <person name="Poulain J."/>
            <person name="Riccioni C."/>
            <person name="Rubini A."/>
            <person name="Sitrit Y."/>
            <person name="Splivallo R."/>
            <person name="Traeger S."/>
            <person name="Wang M."/>
            <person name="Zifcakova L."/>
            <person name="Wipf D."/>
            <person name="Zambonelli A."/>
            <person name="Paolocci F."/>
            <person name="Nowrousian M."/>
            <person name="Ottonello S."/>
            <person name="Baldrian P."/>
            <person name="Spatafora J.W."/>
            <person name="Henrissat B."/>
            <person name="Nagy L.G."/>
            <person name="Aury J.M."/>
            <person name="Wincker P."/>
            <person name="Grigoriev I.V."/>
            <person name="Bonfante P."/>
            <person name="Martin F.M."/>
        </authorList>
    </citation>
    <scope>NUCLEOTIDE SEQUENCE [LARGE SCALE GENOMIC DNA]</scope>
    <source>
        <strain evidence="9 10">120613-1</strain>
    </source>
</reference>
<dbReference type="GO" id="GO:0005634">
    <property type="term" value="C:nucleus"/>
    <property type="evidence" value="ECO:0007669"/>
    <property type="project" value="TreeGrafter"/>
</dbReference>
<dbReference type="PANTHER" id="PTHR11455">
    <property type="entry name" value="CRYPTOCHROME"/>
    <property type="match status" value="1"/>
</dbReference>
<dbReference type="PANTHER" id="PTHR11455:SF18">
    <property type="entry name" value="SI:CH1073-390K14.1"/>
    <property type="match status" value="1"/>
</dbReference>
<feature type="region of interest" description="Disordered" evidence="7">
    <location>
        <begin position="1"/>
        <end position="46"/>
    </location>
</feature>
<dbReference type="Pfam" id="PF00875">
    <property type="entry name" value="DNA_photolyase"/>
    <property type="match status" value="1"/>
</dbReference>
<evidence type="ECO:0000313" key="10">
    <source>
        <dbReference type="Proteomes" id="UP000276215"/>
    </source>
</evidence>
<feature type="domain" description="Photolyase/cryptochrome alpha/beta" evidence="8">
    <location>
        <begin position="83"/>
        <end position="231"/>
    </location>
</feature>
<dbReference type="STRING" id="1336337.A0A3N4JXW2"/>
<dbReference type="SUPFAM" id="SSF52425">
    <property type="entry name" value="Cryptochrome/photolyase, N-terminal domain"/>
    <property type="match status" value="1"/>
</dbReference>
<dbReference type="Gene3D" id="1.25.40.80">
    <property type="match status" value="1"/>
</dbReference>
<evidence type="ECO:0000259" key="8">
    <source>
        <dbReference type="PROSITE" id="PS51645"/>
    </source>
</evidence>
<dbReference type="GO" id="GO:0005737">
    <property type="term" value="C:cytoplasm"/>
    <property type="evidence" value="ECO:0007669"/>
    <property type="project" value="TreeGrafter"/>
</dbReference>
<gene>
    <name evidence="9" type="ORF">L873DRAFT_1841439</name>
</gene>
<evidence type="ECO:0000256" key="1">
    <source>
        <dbReference type="ARBA" id="ARBA00005862"/>
    </source>
</evidence>
<feature type="compositionally biased region" description="Basic residues" evidence="7">
    <location>
        <begin position="1"/>
        <end position="10"/>
    </location>
</feature>
<dbReference type="InterPro" id="IPR002081">
    <property type="entry name" value="Cryptochrome/DNA_photolyase_1"/>
</dbReference>
<dbReference type="InterPro" id="IPR018394">
    <property type="entry name" value="DNA_photolyase_1_CS_C"/>
</dbReference>
<dbReference type="Proteomes" id="UP000276215">
    <property type="component" value="Unassembled WGS sequence"/>
</dbReference>
<evidence type="ECO:0000313" key="9">
    <source>
        <dbReference type="EMBL" id="RPB03130.1"/>
    </source>
</evidence>
<dbReference type="EMBL" id="ML120364">
    <property type="protein sequence ID" value="RPB03130.1"/>
    <property type="molecule type" value="Genomic_DNA"/>
</dbReference>
<feature type="site" description="Electron transfer via tryptophanyl radical" evidence="6">
    <location>
        <position position="425"/>
    </location>
</feature>
<evidence type="ECO:0000256" key="6">
    <source>
        <dbReference type="PIRSR" id="PIRSR602081-2"/>
    </source>
</evidence>
<dbReference type="InterPro" id="IPR036155">
    <property type="entry name" value="Crypto/Photolyase_N_sf"/>
</dbReference>
<dbReference type="PROSITE" id="PS00691">
    <property type="entry name" value="DNA_PHOTOLYASES_1_2"/>
    <property type="match status" value="1"/>
</dbReference>
<evidence type="ECO:0000256" key="4">
    <source>
        <dbReference type="ARBA" id="ARBA00022991"/>
    </source>
</evidence>
<dbReference type="Pfam" id="PF03441">
    <property type="entry name" value="FAD_binding_7"/>
    <property type="match status" value="1"/>
</dbReference>
<dbReference type="GO" id="GO:0032922">
    <property type="term" value="P:circadian regulation of gene expression"/>
    <property type="evidence" value="ECO:0007669"/>
    <property type="project" value="TreeGrafter"/>
</dbReference>
<name>A0A3N4JXW2_9PEZI</name>
<dbReference type="SUPFAM" id="SSF48173">
    <property type="entry name" value="Cryptochrome/photolyase FAD-binding domain"/>
    <property type="match status" value="1"/>
</dbReference>
<feature type="compositionally biased region" description="Gly residues" evidence="7">
    <location>
        <begin position="533"/>
        <end position="542"/>
    </location>
</feature>
<evidence type="ECO:0000256" key="5">
    <source>
        <dbReference type="PIRSR" id="PIRSR602081-1"/>
    </source>
</evidence>
<dbReference type="AlphaFoldDB" id="A0A3N4JXW2"/>
<comment type="similarity">
    <text evidence="1">Belongs to the DNA photolyase class-1 family.</text>
</comment>
<feature type="site" description="Electron transfer via tryptophanyl radical" evidence="6">
    <location>
        <position position="346"/>
    </location>
</feature>
<dbReference type="InterPro" id="IPR005101">
    <property type="entry name" value="Cryptochr/Photolyase_FAD-bd"/>
</dbReference>
<comment type="cofactor">
    <cofactor evidence="5">
        <name>FAD</name>
        <dbReference type="ChEBI" id="CHEBI:57692"/>
    </cofactor>
    <text evidence="5">Binds 1 FAD per subunit.</text>
</comment>
<keyword evidence="2 5" id="KW-0285">Flavoprotein</keyword>
<dbReference type="InterPro" id="IPR036134">
    <property type="entry name" value="Crypto/Photolyase_FAD-like_sf"/>
</dbReference>
<dbReference type="PRINTS" id="PR00147">
    <property type="entry name" value="DNAPHOTLYASE"/>
</dbReference>
<evidence type="ECO:0000256" key="3">
    <source>
        <dbReference type="ARBA" id="ARBA00022827"/>
    </source>
</evidence>
<proteinExistence type="inferred from homology"/>
<dbReference type="GO" id="GO:0071949">
    <property type="term" value="F:FAD binding"/>
    <property type="evidence" value="ECO:0007669"/>
    <property type="project" value="TreeGrafter"/>
</dbReference>
<evidence type="ECO:0000256" key="7">
    <source>
        <dbReference type="SAM" id="MobiDB-lite"/>
    </source>
</evidence>
<dbReference type="OrthoDB" id="435881at2759"/>
<feature type="binding site" evidence="5">
    <location>
        <position position="281"/>
    </location>
    <ligand>
        <name>FAD</name>
        <dbReference type="ChEBI" id="CHEBI:57692"/>
    </ligand>
</feature>
<feature type="compositionally biased region" description="Low complexity" evidence="7">
    <location>
        <begin position="24"/>
        <end position="37"/>
    </location>
</feature>
<keyword evidence="4" id="KW-0157">Chromophore</keyword>
<dbReference type="GO" id="GO:0043153">
    <property type="term" value="P:entrainment of circadian clock by photoperiod"/>
    <property type="evidence" value="ECO:0007669"/>
    <property type="project" value="TreeGrafter"/>
</dbReference>
<dbReference type="Gene3D" id="3.40.50.620">
    <property type="entry name" value="HUPs"/>
    <property type="match status" value="2"/>
</dbReference>
<feature type="binding site" evidence="5">
    <location>
        <begin position="415"/>
        <end position="417"/>
    </location>
    <ligand>
        <name>FAD</name>
        <dbReference type="ChEBI" id="CHEBI:57692"/>
    </ligand>
</feature>
<protein>
    <recommendedName>
        <fullName evidence="8">Photolyase/cryptochrome alpha/beta domain-containing protein</fullName>
    </recommendedName>
</protein>
<evidence type="ECO:0000256" key="2">
    <source>
        <dbReference type="ARBA" id="ARBA00022630"/>
    </source>
</evidence>